<reference evidence="1" key="1">
    <citation type="submission" date="2019-03" db="EMBL/GenBank/DDBJ databases">
        <title>Lake Tanganyika Metagenome-Assembled Genomes (MAGs).</title>
        <authorList>
            <person name="Tran P."/>
        </authorList>
    </citation>
    <scope>NUCLEOTIDE SEQUENCE</scope>
    <source>
        <strain evidence="1">K_DeepCast_150m_m2_040</strain>
    </source>
</reference>
<dbReference type="EMBL" id="VGIR01000069">
    <property type="protein sequence ID" value="MBM3332243.1"/>
    <property type="molecule type" value="Genomic_DNA"/>
</dbReference>
<dbReference type="InterPro" id="IPR029060">
    <property type="entry name" value="PIN-like_dom_sf"/>
</dbReference>
<comment type="caution">
    <text evidence="1">The sequence shown here is derived from an EMBL/GenBank/DDBJ whole genome shotgun (WGS) entry which is preliminary data.</text>
</comment>
<accession>A0A937XIC9</accession>
<name>A0A937XIC9_UNCW3</name>
<proteinExistence type="predicted"/>
<organism evidence="1 2">
    <name type="scientific">candidate division WOR-3 bacterium</name>
    <dbReference type="NCBI Taxonomy" id="2052148"/>
    <lineage>
        <taxon>Bacteria</taxon>
        <taxon>Bacteria division WOR-3</taxon>
    </lineage>
</organism>
<dbReference type="SUPFAM" id="SSF88723">
    <property type="entry name" value="PIN domain-like"/>
    <property type="match status" value="1"/>
</dbReference>
<protein>
    <submittedName>
        <fullName evidence="1">Type II toxin-antitoxin system VapC family toxin</fullName>
    </submittedName>
</protein>
<evidence type="ECO:0000313" key="1">
    <source>
        <dbReference type="EMBL" id="MBM3332243.1"/>
    </source>
</evidence>
<sequence length="160" mass="17805">MRHRPLLYIETSVFGFYFDPEPRNALRREAVRELFRQIDLGMLEAATSPVTSAELIAAAEPLRTQVLSLLATIAPLRADETEVTRLAEVYIKEGVIPPAEGLDARHAAYATVGRAEVIVSLNLRHLANEWTARGLNAVNMREGYPLVSIRTPEQVVLNES</sequence>
<dbReference type="AlphaFoldDB" id="A0A937XIC9"/>
<gene>
    <name evidence="1" type="ORF">FJY68_10425</name>
</gene>
<evidence type="ECO:0000313" key="2">
    <source>
        <dbReference type="Proteomes" id="UP000779900"/>
    </source>
</evidence>
<dbReference type="Proteomes" id="UP000779900">
    <property type="component" value="Unassembled WGS sequence"/>
</dbReference>